<reference evidence="19" key="1">
    <citation type="submission" date="2025-08" db="UniProtKB">
        <authorList>
            <consortium name="RefSeq"/>
        </authorList>
    </citation>
    <scope>IDENTIFICATION</scope>
    <source>
        <tissue evidence="19">Whole body</tissue>
    </source>
</reference>
<comment type="function">
    <text evidence="1">Accessory subunit of the mitochondrial membrane respiratory chain NADH dehydrogenase (Complex I), that is believed not to be involved in catalysis. Complex I functions in the transfer of electrons from NADH to the respiratory chain. The immediate electron acceptor for the enzyme is believed to be ubiquinone.</text>
</comment>
<keyword evidence="13" id="KW-0496">Mitochondrion</keyword>
<keyword evidence="6" id="KW-0813">Transport</keyword>
<feature type="transmembrane region" description="Helical" evidence="17">
    <location>
        <begin position="57"/>
        <end position="79"/>
    </location>
</feature>
<evidence type="ECO:0000256" key="7">
    <source>
        <dbReference type="ARBA" id="ARBA00022660"/>
    </source>
</evidence>
<evidence type="ECO:0000256" key="12">
    <source>
        <dbReference type="ARBA" id="ARBA00022989"/>
    </source>
</evidence>
<accession>A0ABM1HW11</accession>
<sequence length="184" mass="22149">MAVWSSLLRSASQKLNKFPTLLFKKPLINNQIRCMSHDRVMAIKGSKWQWSKCKDLFHFYVMLGVIPLSLLTFFVNVFVGPATLEPIPEGYNPKPWEYYRHPITRFMVRYLLVSHQQDYEKYLHSMYIEQELNKTRHLQQKIEDLIEERSDYKFFYYAPITAKYLHQARSAIESSDVYRTYKKY</sequence>
<evidence type="ECO:0000256" key="4">
    <source>
        <dbReference type="ARBA" id="ARBA00011533"/>
    </source>
</evidence>
<evidence type="ECO:0000256" key="10">
    <source>
        <dbReference type="ARBA" id="ARBA00022946"/>
    </source>
</evidence>
<organism evidence="18 19">
    <name type="scientific">Polistes dominula</name>
    <name type="common">European paper wasp</name>
    <name type="synonym">Vespa dominula</name>
    <dbReference type="NCBI Taxonomy" id="743375"/>
    <lineage>
        <taxon>Eukaryota</taxon>
        <taxon>Metazoa</taxon>
        <taxon>Ecdysozoa</taxon>
        <taxon>Arthropoda</taxon>
        <taxon>Hexapoda</taxon>
        <taxon>Insecta</taxon>
        <taxon>Pterygota</taxon>
        <taxon>Neoptera</taxon>
        <taxon>Endopterygota</taxon>
        <taxon>Hymenoptera</taxon>
        <taxon>Apocrita</taxon>
        <taxon>Aculeata</taxon>
        <taxon>Vespoidea</taxon>
        <taxon>Vespidae</taxon>
        <taxon>Polistinae</taxon>
        <taxon>Polistini</taxon>
        <taxon>Polistes</taxon>
    </lineage>
</organism>
<comment type="similarity">
    <text evidence="3">Belongs to the complex I NDUFB5 subunit family.</text>
</comment>
<keyword evidence="8 17" id="KW-0812">Transmembrane</keyword>
<keyword evidence="7" id="KW-0679">Respiratory chain</keyword>
<name>A0ABM1HW11_POLDO</name>
<evidence type="ECO:0000256" key="13">
    <source>
        <dbReference type="ARBA" id="ARBA00023128"/>
    </source>
</evidence>
<evidence type="ECO:0000313" key="19">
    <source>
        <dbReference type="RefSeq" id="XP_015172148.1"/>
    </source>
</evidence>
<evidence type="ECO:0000256" key="9">
    <source>
        <dbReference type="ARBA" id="ARBA00022792"/>
    </source>
</evidence>
<comment type="subunit">
    <text evidence="4">Complex I is composed of 45 different subunits.</text>
</comment>
<evidence type="ECO:0000256" key="8">
    <source>
        <dbReference type="ARBA" id="ARBA00022692"/>
    </source>
</evidence>
<keyword evidence="9" id="KW-0999">Mitochondrion inner membrane</keyword>
<keyword evidence="11" id="KW-0249">Electron transport</keyword>
<gene>
    <name evidence="19" type="primary">LOC107064238</name>
</gene>
<evidence type="ECO:0000256" key="2">
    <source>
        <dbReference type="ARBA" id="ARBA00004434"/>
    </source>
</evidence>
<evidence type="ECO:0000256" key="11">
    <source>
        <dbReference type="ARBA" id="ARBA00022982"/>
    </source>
</evidence>
<dbReference type="RefSeq" id="XP_015172148.1">
    <property type="nucleotide sequence ID" value="XM_015316662.1"/>
</dbReference>
<keyword evidence="12 17" id="KW-1133">Transmembrane helix</keyword>
<dbReference type="InterPro" id="IPR019173">
    <property type="entry name" value="NADH_UbQ_OxRdtase_B5_su"/>
</dbReference>
<dbReference type="PANTHER" id="PTHR13178:SF0">
    <property type="entry name" value="NADH DEHYDROGENASE [UBIQUINONE] 1 BETA SUBCOMPLEX SUBUNIT 5, MITOCHONDRIAL"/>
    <property type="match status" value="1"/>
</dbReference>
<evidence type="ECO:0000256" key="5">
    <source>
        <dbReference type="ARBA" id="ARBA00015175"/>
    </source>
</evidence>
<dbReference type="Pfam" id="PF09781">
    <property type="entry name" value="NDUF_B5"/>
    <property type="match status" value="1"/>
</dbReference>
<evidence type="ECO:0000256" key="17">
    <source>
        <dbReference type="SAM" id="Phobius"/>
    </source>
</evidence>
<evidence type="ECO:0000256" key="14">
    <source>
        <dbReference type="ARBA" id="ARBA00023136"/>
    </source>
</evidence>
<comment type="subcellular location">
    <subcellularLocation>
        <location evidence="2">Mitochondrion inner membrane</location>
        <topology evidence="2">Single-pass membrane protein</topology>
    </subcellularLocation>
</comment>
<feature type="unsure residue" description="I or L" evidence="19">
    <location>
        <position position="15"/>
    </location>
</feature>
<dbReference type="Proteomes" id="UP000694924">
    <property type="component" value="Unplaced"/>
</dbReference>
<evidence type="ECO:0000313" key="18">
    <source>
        <dbReference type="Proteomes" id="UP000694924"/>
    </source>
</evidence>
<evidence type="ECO:0000256" key="15">
    <source>
        <dbReference type="ARBA" id="ARBA00032395"/>
    </source>
</evidence>
<evidence type="ECO:0000256" key="6">
    <source>
        <dbReference type="ARBA" id="ARBA00022448"/>
    </source>
</evidence>
<keyword evidence="18" id="KW-1185">Reference proteome</keyword>
<proteinExistence type="inferred from homology"/>
<evidence type="ECO:0000256" key="1">
    <source>
        <dbReference type="ARBA" id="ARBA00003195"/>
    </source>
</evidence>
<evidence type="ECO:0000256" key="3">
    <source>
        <dbReference type="ARBA" id="ARBA00007152"/>
    </source>
</evidence>
<evidence type="ECO:0000256" key="16">
    <source>
        <dbReference type="ARBA" id="ARBA00032550"/>
    </source>
</evidence>
<keyword evidence="14 17" id="KW-0472">Membrane</keyword>
<protein>
    <recommendedName>
        <fullName evidence="5">NADH dehydrogenase [ubiquinone] 1 beta subcomplex subunit 5, mitochondrial</fullName>
    </recommendedName>
    <alternativeName>
        <fullName evidence="16">Complex I-SGDH</fullName>
    </alternativeName>
    <alternativeName>
        <fullName evidence="15">NADH-ubiquinone oxidoreductase SGDH subunit</fullName>
    </alternativeName>
</protein>
<dbReference type="PANTHER" id="PTHR13178">
    <property type="entry name" value="NADH-UBIQUINONE OXIDOREDUCTASE SGDH SUBUNIT"/>
    <property type="match status" value="1"/>
</dbReference>
<keyword evidence="10" id="KW-0809">Transit peptide</keyword>